<dbReference type="Proteomes" id="UP000036947">
    <property type="component" value="Unassembled WGS sequence"/>
</dbReference>
<sequence length="137" mass="15954">MLKYYFYHRPTWEVERQLAKDGQDDGDDAYTAPAIDLHIPERTRLAELLCQQPDNLSFDDFTGIPIPVKEESPEPEGFPLLVEKTQCPRCIGDEAMSVEERNFSYCRPAVMNDHFDREHLDTMKKTERDGFVVCERP</sequence>
<proteinExistence type="predicted"/>
<protein>
    <submittedName>
        <fullName evidence="1">Uncharacterized protein</fullName>
    </submittedName>
</protein>
<dbReference type="OrthoDB" id="5152746at2759"/>
<evidence type="ECO:0000313" key="1">
    <source>
        <dbReference type="EMBL" id="KND89228.1"/>
    </source>
</evidence>
<accession>A0A0L0N531</accession>
<organism evidence="1 2">
    <name type="scientific">Tolypocladium ophioglossoides (strain CBS 100239)</name>
    <name type="common">Snaketongue truffleclub</name>
    <name type="synonym">Elaphocordyceps ophioglossoides</name>
    <dbReference type="NCBI Taxonomy" id="1163406"/>
    <lineage>
        <taxon>Eukaryota</taxon>
        <taxon>Fungi</taxon>
        <taxon>Dikarya</taxon>
        <taxon>Ascomycota</taxon>
        <taxon>Pezizomycotina</taxon>
        <taxon>Sordariomycetes</taxon>
        <taxon>Hypocreomycetidae</taxon>
        <taxon>Hypocreales</taxon>
        <taxon>Ophiocordycipitaceae</taxon>
        <taxon>Tolypocladium</taxon>
    </lineage>
</organism>
<comment type="caution">
    <text evidence="1">The sequence shown here is derived from an EMBL/GenBank/DDBJ whole genome shotgun (WGS) entry which is preliminary data.</text>
</comment>
<dbReference type="EMBL" id="LFRF01000020">
    <property type="protein sequence ID" value="KND89228.1"/>
    <property type="molecule type" value="Genomic_DNA"/>
</dbReference>
<evidence type="ECO:0000313" key="2">
    <source>
        <dbReference type="Proteomes" id="UP000036947"/>
    </source>
</evidence>
<gene>
    <name evidence="1" type="ORF">TOPH_06099</name>
</gene>
<keyword evidence="2" id="KW-1185">Reference proteome</keyword>
<reference evidence="1 2" key="1">
    <citation type="journal article" date="2015" name="BMC Genomics">
        <title>The genome of the truffle-parasite Tolypocladium ophioglossoides and the evolution of antifungal peptaibiotics.</title>
        <authorList>
            <person name="Quandt C.A."/>
            <person name="Bushley K.E."/>
            <person name="Spatafora J.W."/>
        </authorList>
    </citation>
    <scope>NUCLEOTIDE SEQUENCE [LARGE SCALE GENOMIC DNA]</scope>
    <source>
        <strain evidence="1 2">CBS 100239</strain>
    </source>
</reference>
<name>A0A0L0N531_TOLOC</name>
<dbReference type="AlphaFoldDB" id="A0A0L0N531"/>